<dbReference type="AlphaFoldDB" id="A0A4P8L3P0"/>
<keyword evidence="3" id="KW-1003">Cell membrane</keyword>
<evidence type="ECO:0000256" key="8">
    <source>
        <dbReference type="SAM" id="Phobius"/>
    </source>
</evidence>
<feature type="transmembrane region" description="Helical" evidence="8">
    <location>
        <begin position="414"/>
        <end position="433"/>
    </location>
</feature>
<dbReference type="PANTHER" id="PTHR32024:SF1">
    <property type="entry name" value="KTR SYSTEM POTASSIUM UPTAKE PROTEIN B"/>
    <property type="match status" value="1"/>
</dbReference>
<evidence type="ECO:0000256" key="1">
    <source>
        <dbReference type="ARBA" id="ARBA00004651"/>
    </source>
</evidence>
<name>A0A4P8L3P0_9BACT</name>
<feature type="transmembrane region" description="Helical" evidence="8">
    <location>
        <begin position="356"/>
        <end position="378"/>
    </location>
</feature>
<dbReference type="GO" id="GO:0005886">
    <property type="term" value="C:plasma membrane"/>
    <property type="evidence" value="ECO:0007669"/>
    <property type="project" value="UniProtKB-SubCell"/>
</dbReference>
<dbReference type="EMBL" id="CP040098">
    <property type="protein sequence ID" value="QCQ22394.1"/>
    <property type="molecule type" value="Genomic_DNA"/>
</dbReference>
<evidence type="ECO:0000256" key="3">
    <source>
        <dbReference type="ARBA" id="ARBA00022475"/>
    </source>
</evidence>
<dbReference type="GO" id="GO:0008324">
    <property type="term" value="F:monoatomic cation transmembrane transporter activity"/>
    <property type="evidence" value="ECO:0007669"/>
    <property type="project" value="InterPro"/>
</dbReference>
<evidence type="ECO:0000313" key="9">
    <source>
        <dbReference type="EMBL" id="QCQ22394.1"/>
    </source>
</evidence>
<evidence type="ECO:0000256" key="7">
    <source>
        <dbReference type="ARBA" id="ARBA00023136"/>
    </source>
</evidence>
<feature type="transmembrane region" description="Helical" evidence="8">
    <location>
        <begin position="479"/>
        <end position="500"/>
    </location>
</feature>
<proteinExistence type="predicted"/>
<dbReference type="Pfam" id="PF02386">
    <property type="entry name" value="TrkH"/>
    <property type="match status" value="1"/>
</dbReference>
<feature type="transmembrane region" description="Helical" evidence="8">
    <location>
        <begin position="164"/>
        <end position="186"/>
    </location>
</feature>
<evidence type="ECO:0000256" key="6">
    <source>
        <dbReference type="ARBA" id="ARBA00023065"/>
    </source>
</evidence>
<evidence type="ECO:0000256" key="2">
    <source>
        <dbReference type="ARBA" id="ARBA00022448"/>
    </source>
</evidence>
<evidence type="ECO:0000313" key="10">
    <source>
        <dbReference type="Proteomes" id="UP000298602"/>
    </source>
</evidence>
<organism evidence="9 10">
    <name type="scientific">Desulfoglaeba alkanexedens ALDC</name>
    <dbReference type="NCBI Taxonomy" id="980445"/>
    <lineage>
        <taxon>Bacteria</taxon>
        <taxon>Pseudomonadati</taxon>
        <taxon>Thermodesulfobacteriota</taxon>
        <taxon>Syntrophobacteria</taxon>
        <taxon>Syntrophobacterales</taxon>
        <taxon>Syntrophobacteraceae</taxon>
        <taxon>Desulfoglaeba</taxon>
    </lineage>
</organism>
<evidence type="ECO:0008006" key="11">
    <source>
        <dbReference type="Google" id="ProtNLM"/>
    </source>
</evidence>
<keyword evidence="6" id="KW-0406">Ion transport</keyword>
<dbReference type="KEGG" id="dax:FDQ92_09620"/>
<keyword evidence="10" id="KW-1185">Reference proteome</keyword>
<dbReference type="PANTHER" id="PTHR32024">
    <property type="entry name" value="TRK SYSTEM POTASSIUM UPTAKE PROTEIN TRKG-RELATED"/>
    <property type="match status" value="1"/>
</dbReference>
<sequence>MHGHHPPVVEHHIGQEPLVAPKQATGHQGNGKAVTDAAVCDRSGSGFRVMKGFEPLQGPSPWAKEERSRGTRVVKIIGSRSRTVNLSRAGRAGLPRQSPGVSLARRQGRAIEMRASATVLENVFMPNKGLHSLSPWTVPIIGFLGLILTGSALLLAFPTARGDHIPAVDALFMATSATCVTGLSLYDIGREFTLGGQLTILGLIQTGGLGIMLFSTVFLMVLGRGVTFRSRFLLQDIYTHGPSADLLNFLKHILLFTVAFESLGTLALFVRFLDRFEPLQAFYLAAFHAVSAFCNAGFSLFSDSLMAYVSDATVNVTVAGLIIAGGLGFLVLYEVRRIFTAPQGGHLLLRWRRLSLHTKLVLVMTSALLAGGTAFFLMTEWSGVLRPLPAADRLLAAFFQSTTTRTAGFNTLDFSAMTNVTLMGTIILMFIGASPGSAGGGIKTTTLGVLVALSRTRIGGTPMVHAFKRSISEETINRAFGVTVLSLLIVTIGTVLVLLMETGSVPFPQSRGRFMEILFETTSAFGTVGLSMGITPTLGTWSKVILSVIMFTGRLGPLVIAMAITAREVKGHYVYAEEPVMIG</sequence>
<keyword evidence="4 8" id="KW-0812">Transmembrane</keyword>
<gene>
    <name evidence="9" type="ORF">FDQ92_09620</name>
</gene>
<feature type="transmembrane region" description="Helical" evidence="8">
    <location>
        <begin position="313"/>
        <end position="335"/>
    </location>
</feature>
<evidence type="ECO:0000256" key="4">
    <source>
        <dbReference type="ARBA" id="ARBA00022692"/>
    </source>
</evidence>
<keyword evidence="5 8" id="KW-1133">Transmembrane helix</keyword>
<evidence type="ECO:0000256" key="5">
    <source>
        <dbReference type="ARBA" id="ARBA00022989"/>
    </source>
</evidence>
<dbReference type="Proteomes" id="UP000298602">
    <property type="component" value="Chromosome"/>
</dbReference>
<keyword evidence="7 8" id="KW-0472">Membrane</keyword>
<protein>
    <recommendedName>
        <fullName evidence="11">Trk family potassium uptake protein</fullName>
    </recommendedName>
</protein>
<feature type="transmembrane region" description="Helical" evidence="8">
    <location>
        <begin position="136"/>
        <end position="158"/>
    </location>
</feature>
<dbReference type="OrthoDB" id="9810952at2"/>
<reference evidence="9 10" key="1">
    <citation type="submission" date="2019-05" db="EMBL/GenBank/DDBJ databases">
        <title>The Complete Genome Sequence of the n-alkane-degrading Desulfoglaeba alkanexedens ALDC reveals multiple alkylsuccinate synthase gene clusters.</title>
        <authorList>
            <person name="Callaghan A.V."/>
            <person name="Davidova I.A."/>
            <person name="Duncan K.E."/>
            <person name="Morris B."/>
            <person name="McInerney M.J."/>
        </authorList>
    </citation>
    <scope>NUCLEOTIDE SEQUENCE [LARGE SCALE GENOMIC DNA]</scope>
    <source>
        <strain evidence="9 10">ALDC</strain>
    </source>
</reference>
<comment type="subcellular location">
    <subcellularLocation>
        <location evidence="1">Cell membrane</location>
        <topology evidence="1">Multi-pass membrane protein</topology>
    </subcellularLocation>
</comment>
<feature type="transmembrane region" description="Helical" evidence="8">
    <location>
        <begin position="198"/>
        <end position="222"/>
    </location>
</feature>
<feature type="transmembrane region" description="Helical" evidence="8">
    <location>
        <begin position="544"/>
        <end position="564"/>
    </location>
</feature>
<accession>A0A4P8L3P0</accession>
<dbReference type="GO" id="GO:0030001">
    <property type="term" value="P:metal ion transport"/>
    <property type="evidence" value="ECO:0007669"/>
    <property type="project" value="UniProtKB-ARBA"/>
</dbReference>
<dbReference type="InterPro" id="IPR003445">
    <property type="entry name" value="Cat_transpt"/>
</dbReference>
<reference evidence="9 10" key="2">
    <citation type="submission" date="2019-05" db="EMBL/GenBank/DDBJ databases">
        <authorList>
            <person name="Suflita J.M."/>
            <person name="Marks C.R."/>
        </authorList>
    </citation>
    <scope>NUCLEOTIDE SEQUENCE [LARGE SCALE GENOMIC DNA]</scope>
    <source>
        <strain evidence="9 10">ALDC</strain>
    </source>
</reference>
<feature type="transmembrane region" description="Helical" evidence="8">
    <location>
        <begin position="282"/>
        <end position="301"/>
    </location>
</feature>
<keyword evidence="2" id="KW-0813">Transport</keyword>